<organism evidence="3 4">
    <name type="scientific">Cichlidogyrus casuarinus</name>
    <dbReference type="NCBI Taxonomy" id="1844966"/>
    <lineage>
        <taxon>Eukaryota</taxon>
        <taxon>Metazoa</taxon>
        <taxon>Spiralia</taxon>
        <taxon>Lophotrochozoa</taxon>
        <taxon>Platyhelminthes</taxon>
        <taxon>Monogenea</taxon>
        <taxon>Monopisthocotylea</taxon>
        <taxon>Dactylogyridea</taxon>
        <taxon>Ancyrocephalidae</taxon>
        <taxon>Cichlidogyrus</taxon>
    </lineage>
</organism>
<feature type="chain" id="PRO_5044871318" description="Carboxylesterase type B domain-containing protein" evidence="1">
    <location>
        <begin position="19"/>
        <end position="413"/>
    </location>
</feature>
<dbReference type="Pfam" id="PF00135">
    <property type="entry name" value="COesterase"/>
    <property type="match status" value="1"/>
</dbReference>
<dbReference type="Proteomes" id="UP001626550">
    <property type="component" value="Unassembled WGS sequence"/>
</dbReference>
<feature type="domain" description="Carboxylesterase type B" evidence="2">
    <location>
        <begin position="67"/>
        <end position="229"/>
    </location>
</feature>
<dbReference type="InterPro" id="IPR029058">
    <property type="entry name" value="AB_hydrolase_fold"/>
</dbReference>
<evidence type="ECO:0000256" key="1">
    <source>
        <dbReference type="SAM" id="SignalP"/>
    </source>
</evidence>
<protein>
    <recommendedName>
        <fullName evidence="2">Carboxylesterase type B domain-containing protein</fullName>
    </recommendedName>
</protein>
<evidence type="ECO:0000259" key="2">
    <source>
        <dbReference type="Pfam" id="PF00135"/>
    </source>
</evidence>
<sequence>MTMSTFLFFACLYHHISSLPEPIQLPSKVLFYQDIFYASLGTRNPPEHRFSPPGASFFRNNQEKSTPLFYKCSNIGIIRNENCLSLNAYVPAMNFNRSVQLKPIIILHWLNSFSSFSNQNFDQVHQLGQKLTLHLDVITIILSHRLGLPGFLSLRGSPMSGNYAIFDFHAAIIWVINNGYRFHGNSSNMIFMGVDKGATLMHIYSLTDLAKRITTNVKKIILLGSNKFKVGLPSEFQADRVKQTLYNFLKKAINISEELDAYKMELELVKMENKSERLATKEKQILCRELKSMKIQQLIQLEASFIEKARANSEAFAPNREEIFGNKSLSELTLDTASLFSQADILIGNEYPPVTSYRNKTMRDLLFGFFSKNVSIFSEAAAIMFYCKSCCSQQNKKSFGTTLSAAVSCPSSS</sequence>
<dbReference type="EMBL" id="JBJKFK010000173">
    <property type="protein sequence ID" value="KAL3319065.1"/>
    <property type="molecule type" value="Genomic_DNA"/>
</dbReference>
<name>A0ABD2QHQ9_9PLAT</name>
<proteinExistence type="predicted"/>
<gene>
    <name evidence="3" type="ORF">Ciccas_002262</name>
</gene>
<evidence type="ECO:0000313" key="3">
    <source>
        <dbReference type="EMBL" id="KAL3319065.1"/>
    </source>
</evidence>
<comment type="caution">
    <text evidence="3">The sequence shown here is derived from an EMBL/GenBank/DDBJ whole genome shotgun (WGS) entry which is preliminary data.</text>
</comment>
<dbReference type="InterPro" id="IPR002018">
    <property type="entry name" value="CarbesteraseB"/>
</dbReference>
<feature type="signal peptide" evidence="1">
    <location>
        <begin position="1"/>
        <end position="18"/>
    </location>
</feature>
<keyword evidence="1" id="KW-0732">Signal</keyword>
<dbReference type="AlphaFoldDB" id="A0ABD2QHQ9"/>
<accession>A0ABD2QHQ9</accession>
<dbReference type="PANTHER" id="PTHR11559">
    <property type="entry name" value="CARBOXYLESTERASE"/>
    <property type="match status" value="1"/>
</dbReference>
<dbReference type="InterPro" id="IPR050309">
    <property type="entry name" value="Type-B_Carboxylest/Lipase"/>
</dbReference>
<reference evidence="3 4" key="1">
    <citation type="submission" date="2024-11" db="EMBL/GenBank/DDBJ databases">
        <title>Adaptive evolution of stress response genes in parasites aligns with host niche diversity.</title>
        <authorList>
            <person name="Hahn C."/>
            <person name="Resl P."/>
        </authorList>
    </citation>
    <scope>NUCLEOTIDE SEQUENCE [LARGE SCALE GENOMIC DNA]</scope>
    <source>
        <strain evidence="3">EGGRZ-B1_66</strain>
        <tissue evidence="3">Body</tissue>
    </source>
</reference>
<dbReference type="Gene3D" id="3.40.50.1820">
    <property type="entry name" value="alpha/beta hydrolase"/>
    <property type="match status" value="1"/>
</dbReference>
<dbReference type="SUPFAM" id="SSF53474">
    <property type="entry name" value="alpha/beta-Hydrolases"/>
    <property type="match status" value="1"/>
</dbReference>
<keyword evidence="4" id="KW-1185">Reference proteome</keyword>
<evidence type="ECO:0000313" key="4">
    <source>
        <dbReference type="Proteomes" id="UP001626550"/>
    </source>
</evidence>